<dbReference type="Pfam" id="PF00440">
    <property type="entry name" value="TetR_N"/>
    <property type="match status" value="1"/>
</dbReference>
<gene>
    <name evidence="4" type="ORF">FD04_GL000202</name>
</gene>
<evidence type="ECO:0000256" key="1">
    <source>
        <dbReference type="ARBA" id="ARBA00023125"/>
    </source>
</evidence>
<evidence type="ECO:0000259" key="3">
    <source>
        <dbReference type="PROSITE" id="PS50977"/>
    </source>
</evidence>
<protein>
    <recommendedName>
        <fullName evidence="3">HTH tetR-type domain-containing protein</fullName>
    </recommendedName>
</protein>
<evidence type="ECO:0000256" key="2">
    <source>
        <dbReference type="PROSITE-ProRule" id="PRU00335"/>
    </source>
</evidence>
<comment type="caution">
    <text evidence="4">The sequence shown here is derived from an EMBL/GenBank/DDBJ whole genome shotgun (WGS) entry which is preliminary data.</text>
</comment>
<dbReference type="Proteomes" id="UP000051160">
    <property type="component" value="Unassembled WGS sequence"/>
</dbReference>
<dbReference type="PRINTS" id="PR00455">
    <property type="entry name" value="HTHTETR"/>
</dbReference>
<accession>A0A0R1M3L2</accession>
<proteinExistence type="predicted"/>
<evidence type="ECO:0000313" key="5">
    <source>
        <dbReference type="Proteomes" id="UP000051160"/>
    </source>
</evidence>
<dbReference type="EMBL" id="AZEE01000027">
    <property type="protein sequence ID" value="KRK98471.1"/>
    <property type="molecule type" value="Genomic_DNA"/>
</dbReference>
<dbReference type="InterPro" id="IPR009057">
    <property type="entry name" value="Homeodomain-like_sf"/>
</dbReference>
<dbReference type="InterPro" id="IPR001647">
    <property type="entry name" value="HTH_TetR"/>
</dbReference>
<organism evidence="4 5">
    <name type="scientific">Secundilactobacillus odoratitofui DSM 19909 = JCM 15043</name>
    <dbReference type="NCBI Taxonomy" id="1423776"/>
    <lineage>
        <taxon>Bacteria</taxon>
        <taxon>Bacillati</taxon>
        <taxon>Bacillota</taxon>
        <taxon>Bacilli</taxon>
        <taxon>Lactobacillales</taxon>
        <taxon>Lactobacillaceae</taxon>
        <taxon>Secundilactobacillus</taxon>
    </lineage>
</organism>
<dbReference type="GO" id="GO:0003677">
    <property type="term" value="F:DNA binding"/>
    <property type="evidence" value="ECO:0007669"/>
    <property type="project" value="UniProtKB-UniRule"/>
</dbReference>
<keyword evidence="1 2" id="KW-0238">DNA-binding</keyword>
<dbReference type="Gene3D" id="1.10.357.10">
    <property type="entry name" value="Tetracycline Repressor, domain 2"/>
    <property type="match status" value="1"/>
</dbReference>
<evidence type="ECO:0000313" key="4">
    <source>
        <dbReference type="EMBL" id="KRK98471.1"/>
    </source>
</evidence>
<dbReference type="SUPFAM" id="SSF46689">
    <property type="entry name" value="Homeodomain-like"/>
    <property type="match status" value="1"/>
</dbReference>
<dbReference type="OrthoDB" id="9810250at2"/>
<dbReference type="PROSITE" id="PS50977">
    <property type="entry name" value="HTH_TETR_2"/>
    <property type="match status" value="1"/>
</dbReference>
<dbReference type="InterPro" id="IPR050624">
    <property type="entry name" value="HTH-type_Tx_Regulator"/>
</dbReference>
<dbReference type="PATRIC" id="fig|1423776.4.peg.200"/>
<keyword evidence="5" id="KW-1185">Reference proteome</keyword>
<dbReference type="STRING" id="1423776.FD04_GL000202"/>
<feature type="DNA-binding region" description="H-T-H motif" evidence="2">
    <location>
        <begin position="29"/>
        <end position="48"/>
    </location>
</feature>
<feature type="domain" description="HTH tetR-type" evidence="3">
    <location>
        <begin position="6"/>
        <end position="66"/>
    </location>
</feature>
<reference evidence="4 5" key="1">
    <citation type="journal article" date="2015" name="Genome Announc.">
        <title>Expanding the biotechnology potential of lactobacilli through comparative genomics of 213 strains and associated genera.</title>
        <authorList>
            <person name="Sun Z."/>
            <person name="Harris H.M."/>
            <person name="McCann A."/>
            <person name="Guo C."/>
            <person name="Argimon S."/>
            <person name="Zhang W."/>
            <person name="Yang X."/>
            <person name="Jeffery I.B."/>
            <person name="Cooney J.C."/>
            <person name="Kagawa T.F."/>
            <person name="Liu W."/>
            <person name="Song Y."/>
            <person name="Salvetti E."/>
            <person name="Wrobel A."/>
            <person name="Rasinkangas P."/>
            <person name="Parkhill J."/>
            <person name="Rea M.C."/>
            <person name="O'Sullivan O."/>
            <person name="Ritari J."/>
            <person name="Douillard F.P."/>
            <person name="Paul Ross R."/>
            <person name="Yang R."/>
            <person name="Briner A.E."/>
            <person name="Felis G.E."/>
            <person name="de Vos W.M."/>
            <person name="Barrangou R."/>
            <person name="Klaenhammer T.R."/>
            <person name="Caufield P.W."/>
            <person name="Cui Y."/>
            <person name="Zhang H."/>
            <person name="O'Toole P.W."/>
        </authorList>
    </citation>
    <scope>NUCLEOTIDE SEQUENCE [LARGE SCALE GENOMIC DNA]</scope>
    <source>
        <strain evidence="4 5">DSM 19909</strain>
    </source>
</reference>
<dbReference type="RefSeq" id="WP_056946792.1">
    <property type="nucleotide sequence ID" value="NZ_AZEE01000027.1"/>
</dbReference>
<sequence>MGKAQERTRRQILTAFLDLLMNKPYDMISISAVAEASFVTRSTFYRYFPDKKSLLKAEIEETVDKTIPDQPLMVQFVRYVEVYWPVLRHLAPTRQSRADVHEILNNILWELIYQRVQESTIDDPVIDKIRSSKYPTIMNSAVAGMLMGILERYVAEGTEKVNKRQLETTVNELVKMFKIKTIKPAK</sequence>
<name>A0A0R1M3L2_9LACO</name>
<dbReference type="AlphaFoldDB" id="A0A0R1M3L2"/>
<dbReference type="PANTHER" id="PTHR43479">
    <property type="entry name" value="ACREF/ENVCD OPERON REPRESSOR-RELATED"/>
    <property type="match status" value="1"/>
</dbReference>
<dbReference type="PANTHER" id="PTHR43479:SF11">
    <property type="entry name" value="ACREF_ENVCD OPERON REPRESSOR-RELATED"/>
    <property type="match status" value="1"/>
</dbReference>